<proteinExistence type="predicted"/>
<dbReference type="Gene3D" id="3.40.50.720">
    <property type="entry name" value="NAD(P)-binding Rossmann-like Domain"/>
    <property type="match status" value="1"/>
</dbReference>
<gene>
    <name evidence="4 6" type="ORF">P152DRAFT_427831</name>
</gene>
<name>A0A6G1GDA1_9PEZI</name>
<dbReference type="GO" id="GO:0070402">
    <property type="term" value="F:NADPH binding"/>
    <property type="evidence" value="ECO:0007669"/>
    <property type="project" value="TreeGrafter"/>
</dbReference>
<dbReference type="GeneID" id="54417881"/>
<dbReference type="PANTHER" id="PTHR48106">
    <property type="entry name" value="QUINONE OXIDOREDUCTASE PIG3-RELATED"/>
    <property type="match status" value="1"/>
</dbReference>
<keyword evidence="5" id="KW-1185">Reference proteome</keyword>
<evidence type="ECO:0000256" key="1">
    <source>
        <dbReference type="ARBA" id="ARBA00022857"/>
    </source>
</evidence>
<dbReference type="PANTHER" id="PTHR48106:SF18">
    <property type="entry name" value="QUINONE OXIDOREDUCTASE PIG3"/>
    <property type="match status" value="1"/>
</dbReference>
<evidence type="ECO:0000313" key="4">
    <source>
        <dbReference type="EMBL" id="KAF1816077.1"/>
    </source>
</evidence>
<dbReference type="RefSeq" id="XP_033537708.1">
    <property type="nucleotide sequence ID" value="XM_033677311.1"/>
</dbReference>
<organism evidence="4">
    <name type="scientific">Eremomyces bilateralis CBS 781.70</name>
    <dbReference type="NCBI Taxonomy" id="1392243"/>
    <lineage>
        <taxon>Eukaryota</taxon>
        <taxon>Fungi</taxon>
        <taxon>Dikarya</taxon>
        <taxon>Ascomycota</taxon>
        <taxon>Pezizomycotina</taxon>
        <taxon>Dothideomycetes</taxon>
        <taxon>Dothideomycetes incertae sedis</taxon>
        <taxon>Eremomycetales</taxon>
        <taxon>Eremomycetaceae</taxon>
        <taxon>Eremomyces</taxon>
    </lineage>
</organism>
<reference evidence="4 6" key="1">
    <citation type="submission" date="2020-01" db="EMBL/GenBank/DDBJ databases">
        <authorList>
            <consortium name="DOE Joint Genome Institute"/>
            <person name="Haridas S."/>
            <person name="Albert R."/>
            <person name="Binder M."/>
            <person name="Bloem J."/>
            <person name="Labutti K."/>
            <person name="Salamov A."/>
            <person name="Andreopoulos B."/>
            <person name="Baker S.E."/>
            <person name="Barry K."/>
            <person name="Bills G."/>
            <person name="Bluhm B.H."/>
            <person name="Cannon C."/>
            <person name="Castanera R."/>
            <person name="Culley D.E."/>
            <person name="Daum C."/>
            <person name="Ezra D."/>
            <person name="Gonzalez J.B."/>
            <person name="Henrissat B."/>
            <person name="Kuo A."/>
            <person name="Liang C."/>
            <person name="Lipzen A."/>
            <person name="Lutzoni F."/>
            <person name="Magnuson J."/>
            <person name="Mondo S."/>
            <person name="Nolan M."/>
            <person name="Ohm R."/>
            <person name="Pangilinan J."/>
            <person name="Park H.-J."/>
            <person name="Ramirez L."/>
            <person name="Alfaro M."/>
            <person name="Sun H."/>
            <person name="Tritt A."/>
            <person name="Yoshinaga Y."/>
            <person name="Zwiers L.-H."/>
            <person name="Turgeon B.G."/>
            <person name="Goodwin S.B."/>
            <person name="Spatafora J.W."/>
            <person name="Crous P.W."/>
            <person name="Grigoriev I.V."/>
        </authorList>
    </citation>
    <scope>NUCLEOTIDE SEQUENCE</scope>
    <source>
        <strain evidence="4 6">CBS 781.70</strain>
    </source>
</reference>
<dbReference type="SUPFAM" id="SSF51735">
    <property type="entry name" value="NAD(P)-binding Rossmann-fold domains"/>
    <property type="match status" value="1"/>
</dbReference>
<dbReference type="Proteomes" id="UP000504638">
    <property type="component" value="Unplaced"/>
</dbReference>
<evidence type="ECO:0000259" key="3">
    <source>
        <dbReference type="SMART" id="SM00829"/>
    </source>
</evidence>
<evidence type="ECO:0000313" key="5">
    <source>
        <dbReference type="Proteomes" id="UP000504638"/>
    </source>
</evidence>
<keyword evidence="2" id="KW-0560">Oxidoreductase</keyword>
<dbReference type="EMBL" id="ML975150">
    <property type="protein sequence ID" value="KAF1816077.1"/>
    <property type="molecule type" value="Genomic_DNA"/>
</dbReference>
<accession>A0A6G1GDA1</accession>
<dbReference type="SMART" id="SM00829">
    <property type="entry name" value="PKS_ER"/>
    <property type="match status" value="1"/>
</dbReference>
<dbReference type="InterPro" id="IPR036291">
    <property type="entry name" value="NAD(P)-bd_dom_sf"/>
</dbReference>
<dbReference type="InterPro" id="IPR013149">
    <property type="entry name" value="ADH-like_C"/>
</dbReference>
<feature type="domain" description="Enoyl reductase (ER)" evidence="3">
    <location>
        <begin position="10"/>
        <end position="331"/>
    </location>
</feature>
<reference evidence="6" key="2">
    <citation type="submission" date="2020-04" db="EMBL/GenBank/DDBJ databases">
        <authorList>
            <consortium name="NCBI Genome Project"/>
        </authorList>
    </citation>
    <scope>NUCLEOTIDE SEQUENCE</scope>
    <source>
        <strain evidence="6">CBS 781.70</strain>
    </source>
</reference>
<dbReference type="GO" id="GO:0016651">
    <property type="term" value="F:oxidoreductase activity, acting on NAD(P)H"/>
    <property type="evidence" value="ECO:0007669"/>
    <property type="project" value="TreeGrafter"/>
</dbReference>
<dbReference type="Pfam" id="PF00107">
    <property type="entry name" value="ADH_zinc_N"/>
    <property type="match status" value="1"/>
</dbReference>
<dbReference type="InterPro" id="IPR011032">
    <property type="entry name" value="GroES-like_sf"/>
</dbReference>
<dbReference type="InterPro" id="IPR020843">
    <property type="entry name" value="ER"/>
</dbReference>
<dbReference type="InterPro" id="IPR013154">
    <property type="entry name" value="ADH-like_N"/>
</dbReference>
<sequence>MKAIVVEEFGGPDRLVMKAVPTPEPKAGFVLIKIRAFGLNHAEMYMRRGDWAEAMPIIGIECVGTVAACPGSEFQLGTAVVSLMGGLGRTINGSYAEYTNASVATVVELGTVDSLPLPWDQLAAIPETYATAWTCLFQNLELRAGQTLLVRGATSALGKAAVKLAVNKGVKVFATTRKAQRHNELIALGVERVEQEGPGLPERLSIACHKPSKFDAVLELIGNSTLLESLTVIRRGGRLCLAGFLGGLEPIVDFNPLLQMASGVHFSFFGSFVYGTLEFPLADVPLLEIFQTVADGKIEEKPVRVFRFEEKEIREAHRAMEGSAANGKMVVLVD</sequence>
<dbReference type="OrthoDB" id="203908at2759"/>
<dbReference type="Pfam" id="PF08240">
    <property type="entry name" value="ADH_N"/>
    <property type="match status" value="1"/>
</dbReference>
<evidence type="ECO:0000313" key="6">
    <source>
        <dbReference type="RefSeq" id="XP_033537708.1"/>
    </source>
</evidence>
<keyword evidence="1" id="KW-0521">NADP</keyword>
<evidence type="ECO:0000256" key="2">
    <source>
        <dbReference type="ARBA" id="ARBA00023002"/>
    </source>
</evidence>
<reference evidence="6" key="3">
    <citation type="submission" date="2025-04" db="UniProtKB">
        <authorList>
            <consortium name="RefSeq"/>
        </authorList>
    </citation>
    <scope>IDENTIFICATION</scope>
    <source>
        <strain evidence="6">CBS 781.70</strain>
    </source>
</reference>
<dbReference type="SUPFAM" id="SSF50129">
    <property type="entry name" value="GroES-like"/>
    <property type="match status" value="1"/>
</dbReference>
<protein>
    <submittedName>
        <fullName evidence="4 6">Zinc-binding alcohol dehydrogenase</fullName>
    </submittedName>
</protein>
<dbReference type="Gene3D" id="3.90.180.10">
    <property type="entry name" value="Medium-chain alcohol dehydrogenases, catalytic domain"/>
    <property type="match status" value="1"/>
</dbReference>
<dbReference type="AlphaFoldDB" id="A0A6G1GDA1"/>